<dbReference type="Proteomes" id="UP000823775">
    <property type="component" value="Unassembled WGS sequence"/>
</dbReference>
<proteinExistence type="predicted"/>
<protein>
    <submittedName>
        <fullName evidence="2">Uncharacterized protein</fullName>
    </submittedName>
</protein>
<evidence type="ECO:0000313" key="3">
    <source>
        <dbReference type="Proteomes" id="UP000823775"/>
    </source>
</evidence>
<reference evidence="2 3" key="1">
    <citation type="journal article" date="2021" name="BMC Genomics">
        <title>Datura genome reveals duplications of psychoactive alkaloid biosynthetic genes and high mutation rate following tissue culture.</title>
        <authorList>
            <person name="Rajewski A."/>
            <person name="Carter-House D."/>
            <person name="Stajich J."/>
            <person name="Litt A."/>
        </authorList>
    </citation>
    <scope>NUCLEOTIDE SEQUENCE [LARGE SCALE GENOMIC DNA]</scope>
    <source>
        <strain evidence="2">AR-01</strain>
    </source>
</reference>
<keyword evidence="3" id="KW-1185">Reference proteome</keyword>
<evidence type="ECO:0000313" key="2">
    <source>
        <dbReference type="EMBL" id="MCD7461370.1"/>
    </source>
</evidence>
<feature type="region of interest" description="Disordered" evidence="1">
    <location>
        <begin position="62"/>
        <end position="126"/>
    </location>
</feature>
<gene>
    <name evidence="2" type="ORF">HAX54_045966</name>
</gene>
<accession>A0ABS8SRB0</accession>
<name>A0ABS8SRB0_DATST</name>
<comment type="caution">
    <text evidence="2">The sequence shown here is derived from an EMBL/GenBank/DDBJ whole genome shotgun (WGS) entry which is preliminary data.</text>
</comment>
<sequence length="126" mass="13699">MSPNPDLGCIFPFRCIQFEYRFELAAQCGGKVGGVTLARDESRESHGGIAARGEGEMMFERGQRGGESTEGGLEEANPPDGGWRRGRGLEGPVADGEWAVERREKASAKRKLGTVRGEVREESEAE</sequence>
<organism evidence="2 3">
    <name type="scientific">Datura stramonium</name>
    <name type="common">Jimsonweed</name>
    <name type="synonym">Common thornapple</name>
    <dbReference type="NCBI Taxonomy" id="4076"/>
    <lineage>
        <taxon>Eukaryota</taxon>
        <taxon>Viridiplantae</taxon>
        <taxon>Streptophyta</taxon>
        <taxon>Embryophyta</taxon>
        <taxon>Tracheophyta</taxon>
        <taxon>Spermatophyta</taxon>
        <taxon>Magnoliopsida</taxon>
        <taxon>eudicotyledons</taxon>
        <taxon>Gunneridae</taxon>
        <taxon>Pentapetalae</taxon>
        <taxon>asterids</taxon>
        <taxon>lamiids</taxon>
        <taxon>Solanales</taxon>
        <taxon>Solanaceae</taxon>
        <taxon>Solanoideae</taxon>
        <taxon>Datureae</taxon>
        <taxon>Datura</taxon>
    </lineage>
</organism>
<dbReference type="EMBL" id="JACEIK010000719">
    <property type="protein sequence ID" value="MCD7461370.1"/>
    <property type="molecule type" value="Genomic_DNA"/>
</dbReference>
<feature type="compositionally biased region" description="Basic and acidic residues" evidence="1">
    <location>
        <begin position="117"/>
        <end position="126"/>
    </location>
</feature>
<evidence type="ECO:0000256" key="1">
    <source>
        <dbReference type="SAM" id="MobiDB-lite"/>
    </source>
</evidence>